<dbReference type="WBParaSite" id="SVE_1765600.1">
    <property type="protein sequence ID" value="SVE_1765600.1"/>
    <property type="gene ID" value="SVE_1765600"/>
</dbReference>
<protein>
    <submittedName>
        <fullName evidence="3">DUF4083 domain-containing protein</fullName>
    </submittedName>
</protein>
<evidence type="ECO:0000256" key="1">
    <source>
        <dbReference type="SAM" id="Phobius"/>
    </source>
</evidence>
<reference evidence="2" key="1">
    <citation type="submission" date="2014-07" db="EMBL/GenBank/DDBJ databases">
        <authorList>
            <person name="Martin A.A"/>
            <person name="De Silva N."/>
        </authorList>
    </citation>
    <scope>NUCLEOTIDE SEQUENCE</scope>
</reference>
<evidence type="ECO:0000313" key="3">
    <source>
        <dbReference type="WBParaSite" id="SVE_1765600.1"/>
    </source>
</evidence>
<reference evidence="3" key="2">
    <citation type="submission" date="2015-08" db="UniProtKB">
        <authorList>
            <consortium name="WormBaseParasite"/>
        </authorList>
    </citation>
    <scope>IDENTIFICATION</scope>
</reference>
<keyword evidence="1" id="KW-0472">Membrane</keyword>
<keyword evidence="1" id="KW-1133">Transmembrane helix</keyword>
<dbReference type="Proteomes" id="UP000035680">
    <property type="component" value="Unassembled WGS sequence"/>
</dbReference>
<proteinExistence type="predicted"/>
<organism evidence="2 3">
    <name type="scientific">Strongyloides venezuelensis</name>
    <name type="common">Threadworm</name>
    <dbReference type="NCBI Taxonomy" id="75913"/>
    <lineage>
        <taxon>Eukaryota</taxon>
        <taxon>Metazoa</taxon>
        <taxon>Ecdysozoa</taxon>
        <taxon>Nematoda</taxon>
        <taxon>Chromadorea</taxon>
        <taxon>Rhabditida</taxon>
        <taxon>Tylenchina</taxon>
        <taxon>Panagrolaimomorpha</taxon>
        <taxon>Strongyloidoidea</taxon>
        <taxon>Strongyloididae</taxon>
        <taxon>Strongyloides</taxon>
    </lineage>
</organism>
<keyword evidence="1" id="KW-0812">Transmembrane</keyword>
<dbReference type="AlphaFoldDB" id="A0A0K0FYX9"/>
<name>A0A0K0FYX9_STRVS</name>
<keyword evidence="2" id="KW-1185">Reference proteome</keyword>
<evidence type="ECO:0000313" key="2">
    <source>
        <dbReference type="Proteomes" id="UP000035680"/>
    </source>
</evidence>
<accession>A0A0K0FYX9</accession>
<feature type="transmembrane region" description="Helical" evidence="1">
    <location>
        <begin position="28"/>
        <end position="57"/>
    </location>
</feature>
<sequence>MLKIRQLVSEELTSFIIQLDKVVFYAEYITFIVNIVTILLLILSLFLTIFILAKFYINSRKSSIQKNNNLYSHFVKHKNELRQTESLDRESNNLNSKENLYSTIRNLKQKNSNIVVV</sequence>